<evidence type="ECO:0000256" key="4">
    <source>
        <dbReference type="ARBA" id="ARBA00012961"/>
    </source>
</evidence>
<dbReference type="EMBL" id="VIAE01000002">
    <property type="protein sequence ID" value="TVY12363.1"/>
    <property type="molecule type" value="Genomic_DNA"/>
</dbReference>
<dbReference type="InterPro" id="IPR008145">
    <property type="entry name" value="GK/Ca_channel_bsu"/>
</dbReference>
<evidence type="ECO:0000256" key="9">
    <source>
        <dbReference type="ARBA" id="ARBA00022777"/>
    </source>
</evidence>
<dbReference type="FunFam" id="3.30.63.10:FF:000005">
    <property type="entry name" value="Guanylate kinase"/>
    <property type="match status" value="1"/>
</dbReference>
<dbReference type="CDD" id="cd00071">
    <property type="entry name" value="GMPK"/>
    <property type="match status" value="1"/>
</dbReference>
<gene>
    <name evidence="13 15" type="primary">gmk</name>
    <name evidence="15" type="ORF">MDPP_00136</name>
</gene>
<accession>A0A559KJQ4</accession>
<dbReference type="RefSeq" id="WP_144658287.1">
    <property type="nucleotide sequence ID" value="NZ_VIAE01000002.1"/>
</dbReference>
<evidence type="ECO:0000256" key="5">
    <source>
        <dbReference type="ARBA" id="ARBA00016296"/>
    </source>
</evidence>
<keyword evidence="10 13" id="KW-0067">ATP-binding</keyword>
<dbReference type="Pfam" id="PF00625">
    <property type="entry name" value="Guanylate_kin"/>
    <property type="match status" value="1"/>
</dbReference>
<evidence type="ECO:0000256" key="2">
    <source>
        <dbReference type="ARBA" id="ARBA00004496"/>
    </source>
</evidence>
<keyword evidence="7 13" id="KW-0808">Transferase</keyword>
<evidence type="ECO:0000259" key="14">
    <source>
        <dbReference type="PROSITE" id="PS50052"/>
    </source>
</evidence>
<comment type="subcellular location">
    <subcellularLocation>
        <location evidence="2 13">Cytoplasm</location>
    </subcellularLocation>
</comment>
<evidence type="ECO:0000256" key="8">
    <source>
        <dbReference type="ARBA" id="ARBA00022741"/>
    </source>
</evidence>
<evidence type="ECO:0000256" key="3">
    <source>
        <dbReference type="ARBA" id="ARBA00005790"/>
    </source>
</evidence>
<comment type="similarity">
    <text evidence="3 13">Belongs to the guanylate kinase family.</text>
</comment>
<evidence type="ECO:0000256" key="12">
    <source>
        <dbReference type="ARBA" id="ARBA00048594"/>
    </source>
</evidence>
<dbReference type="AlphaFoldDB" id="A0A559KJQ4"/>
<comment type="function">
    <text evidence="1 13">Essential for recycling GMP and indirectly, cGMP.</text>
</comment>
<dbReference type="PROSITE" id="PS00856">
    <property type="entry name" value="GUANYLATE_KINASE_1"/>
    <property type="match status" value="1"/>
</dbReference>
<dbReference type="PROSITE" id="PS50052">
    <property type="entry name" value="GUANYLATE_KINASE_2"/>
    <property type="match status" value="1"/>
</dbReference>
<dbReference type="Gene3D" id="3.30.63.10">
    <property type="entry name" value="Guanylate Kinase phosphate binding domain"/>
    <property type="match status" value="1"/>
</dbReference>
<dbReference type="HAMAP" id="MF_00328">
    <property type="entry name" value="Guanylate_kinase"/>
    <property type="match status" value="1"/>
</dbReference>
<comment type="caution">
    <text evidence="15">The sequence shown here is derived from an EMBL/GenBank/DDBJ whole genome shotgun (WGS) entry which is preliminary data.</text>
</comment>
<dbReference type="GO" id="GO:0004385">
    <property type="term" value="F:GMP kinase activity"/>
    <property type="evidence" value="ECO:0007669"/>
    <property type="project" value="UniProtKB-UniRule"/>
</dbReference>
<feature type="binding site" evidence="13">
    <location>
        <begin position="14"/>
        <end position="21"/>
    </location>
    <ligand>
        <name>ATP</name>
        <dbReference type="ChEBI" id="CHEBI:30616"/>
    </ligand>
</feature>
<proteinExistence type="inferred from homology"/>
<dbReference type="InterPro" id="IPR017665">
    <property type="entry name" value="Guanylate_kinase"/>
</dbReference>
<evidence type="ECO:0000313" key="15">
    <source>
        <dbReference type="EMBL" id="TVY12363.1"/>
    </source>
</evidence>
<dbReference type="PANTHER" id="PTHR23117:SF13">
    <property type="entry name" value="GUANYLATE KINASE"/>
    <property type="match status" value="1"/>
</dbReference>
<dbReference type="EC" id="2.7.4.8" evidence="4 13"/>
<organism evidence="15 16">
    <name type="scientific">Candidatus Phytoplasma pini</name>
    <dbReference type="NCBI Taxonomy" id="267362"/>
    <lineage>
        <taxon>Bacteria</taxon>
        <taxon>Bacillati</taxon>
        <taxon>Mycoplasmatota</taxon>
        <taxon>Mollicutes</taxon>
        <taxon>Acholeplasmatales</taxon>
        <taxon>Acholeplasmataceae</taxon>
        <taxon>Candidatus Phytoplasma</taxon>
    </lineage>
</organism>
<evidence type="ECO:0000256" key="13">
    <source>
        <dbReference type="HAMAP-Rule" id="MF_00328"/>
    </source>
</evidence>
<keyword evidence="8 13" id="KW-0547">Nucleotide-binding</keyword>
<sequence length="209" mass="24605">MKLHIKGLMIVISGPSGVGKEEIKKSLFRREKNNFVYSISMTTRPPRVNEKDGIDYFFVSKEEFRKKIKENYFLEYNNFVDHYYGTPYRNILKQLKQEKKEVVLEIDVQGALKIKKHKVNKDGVFIFISPPSRQILYERLKNRNTESKDILLKRIAKADEEFNLAYKYDYIVVNDEIENAVDKIMSIITAEHSKVKNSINVYLSEIVNK</sequence>
<dbReference type="InterPro" id="IPR027417">
    <property type="entry name" value="P-loop_NTPase"/>
</dbReference>
<dbReference type="InterPro" id="IPR008144">
    <property type="entry name" value="Guanylate_kin-like_dom"/>
</dbReference>
<keyword evidence="9 13" id="KW-0418">Kinase</keyword>
<dbReference type="InterPro" id="IPR020590">
    <property type="entry name" value="Guanylate_kinase_CS"/>
</dbReference>
<evidence type="ECO:0000256" key="7">
    <source>
        <dbReference type="ARBA" id="ARBA00022679"/>
    </source>
</evidence>
<protein>
    <recommendedName>
        <fullName evidence="5 13">Guanylate kinase</fullName>
        <ecNumber evidence="4 13">2.7.4.8</ecNumber>
    </recommendedName>
    <alternativeName>
        <fullName evidence="11 13">GMP kinase</fullName>
    </alternativeName>
</protein>
<keyword evidence="16" id="KW-1185">Reference proteome</keyword>
<feature type="domain" description="Guanylate kinase-like" evidence="14">
    <location>
        <begin position="7"/>
        <end position="189"/>
    </location>
</feature>
<comment type="catalytic activity">
    <reaction evidence="12 13">
        <text>GMP + ATP = GDP + ADP</text>
        <dbReference type="Rhea" id="RHEA:20780"/>
        <dbReference type="ChEBI" id="CHEBI:30616"/>
        <dbReference type="ChEBI" id="CHEBI:58115"/>
        <dbReference type="ChEBI" id="CHEBI:58189"/>
        <dbReference type="ChEBI" id="CHEBI:456216"/>
        <dbReference type="EC" id="2.7.4.8"/>
    </reaction>
</comment>
<dbReference type="OrthoDB" id="9808150at2"/>
<evidence type="ECO:0000256" key="6">
    <source>
        <dbReference type="ARBA" id="ARBA00022490"/>
    </source>
</evidence>
<evidence type="ECO:0000256" key="10">
    <source>
        <dbReference type="ARBA" id="ARBA00022840"/>
    </source>
</evidence>
<name>A0A559KJQ4_9MOLU</name>
<evidence type="ECO:0000256" key="1">
    <source>
        <dbReference type="ARBA" id="ARBA00003531"/>
    </source>
</evidence>
<dbReference type="GO" id="GO:0005829">
    <property type="term" value="C:cytosol"/>
    <property type="evidence" value="ECO:0007669"/>
    <property type="project" value="TreeGrafter"/>
</dbReference>
<dbReference type="SUPFAM" id="SSF52540">
    <property type="entry name" value="P-loop containing nucleoside triphosphate hydrolases"/>
    <property type="match status" value="1"/>
</dbReference>
<dbReference type="NCBIfam" id="TIGR03263">
    <property type="entry name" value="guanyl_kin"/>
    <property type="match status" value="1"/>
</dbReference>
<dbReference type="Proteomes" id="UP000320078">
    <property type="component" value="Unassembled WGS sequence"/>
</dbReference>
<evidence type="ECO:0000256" key="11">
    <source>
        <dbReference type="ARBA" id="ARBA00030128"/>
    </source>
</evidence>
<dbReference type="Gene3D" id="3.40.50.300">
    <property type="entry name" value="P-loop containing nucleotide triphosphate hydrolases"/>
    <property type="match status" value="1"/>
</dbReference>
<dbReference type="GO" id="GO:0005524">
    <property type="term" value="F:ATP binding"/>
    <property type="evidence" value="ECO:0007669"/>
    <property type="project" value="UniProtKB-UniRule"/>
</dbReference>
<keyword evidence="6 13" id="KW-0963">Cytoplasm</keyword>
<dbReference type="SMART" id="SM00072">
    <property type="entry name" value="GuKc"/>
    <property type="match status" value="1"/>
</dbReference>
<dbReference type="PANTHER" id="PTHR23117">
    <property type="entry name" value="GUANYLATE KINASE-RELATED"/>
    <property type="match status" value="1"/>
</dbReference>
<reference evidence="15 16" key="1">
    <citation type="submission" date="2019-06" db="EMBL/GenBank/DDBJ databases">
        <title>Draft Genome Sequence of Candidatus Phytoplasma pini-Related Strain MDPP: A Resource for Comparative Genomics of Gymnosperm-infecting Phytoplasmas.</title>
        <authorList>
            <person name="Cai W."/>
            <person name="Costanzo S."/>
            <person name="Shao J."/>
            <person name="Zhao Y."/>
            <person name="Davis R."/>
        </authorList>
    </citation>
    <scope>NUCLEOTIDE SEQUENCE [LARGE SCALE GENOMIC DNA]</scope>
    <source>
        <strain evidence="15 16">MDPP</strain>
    </source>
</reference>
<evidence type="ECO:0000313" key="16">
    <source>
        <dbReference type="Proteomes" id="UP000320078"/>
    </source>
</evidence>